<dbReference type="PANTHER" id="PTHR46986:SF1">
    <property type="entry name" value="ENDORIBONUCLEASE YBEY, CHLOROPLASTIC"/>
    <property type="match status" value="1"/>
</dbReference>
<dbReference type="Proteomes" id="UP000231371">
    <property type="component" value="Unassembled WGS sequence"/>
</dbReference>
<reference evidence="8 9" key="1">
    <citation type="submission" date="2017-09" db="EMBL/GenBank/DDBJ databases">
        <title>Depth-based differentiation of microbial function through sediment-hosted aquifers and enrichment of novel symbionts in the deep terrestrial subsurface.</title>
        <authorList>
            <person name="Probst A.J."/>
            <person name="Ladd B."/>
            <person name="Jarett J.K."/>
            <person name="Geller-Mcgrath D.E."/>
            <person name="Sieber C.M."/>
            <person name="Emerson J.B."/>
            <person name="Anantharaman K."/>
            <person name="Thomas B.C."/>
            <person name="Malmstrom R."/>
            <person name="Stieglmeier M."/>
            <person name="Klingl A."/>
            <person name="Woyke T."/>
            <person name="Ryan C.M."/>
            <person name="Banfield J.F."/>
        </authorList>
    </citation>
    <scope>NUCLEOTIDE SEQUENCE [LARGE SCALE GENOMIC DNA]</scope>
    <source>
        <strain evidence="8">CG11_big_fil_rev_8_21_14_0_20_40_12</strain>
    </source>
</reference>
<keyword evidence="3" id="KW-0540">Nuclease</keyword>
<name>A0A2H0KG58_9BACT</name>
<sequence>MNVVLVSSESRYPLSRRKIKKTVLDYLEKTGLDEAEISIAVVGSRKIRQINKKWRNLDEVTTVLTFGLEEPRDEKGILRIGDIIISYPQAREIAIEDELTMDQAIDKLLVHGMDNLLGSR</sequence>
<dbReference type="GO" id="GO:0006364">
    <property type="term" value="P:rRNA processing"/>
    <property type="evidence" value="ECO:0007669"/>
    <property type="project" value="InterPro"/>
</dbReference>
<protein>
    <submittedName>
        <fullName evidence="8">rRNA maturation RNase YbeY</fullName>
    </submittedName>
</protein>
<evidence type="ECO:0000256" key="6">
    <source>
        <dbReference type="ARBA" id="ARBA00022801"/>
    </source>
</evidence>
<comment type="caution">
    <text evidence="8">The sequence shown here is derived from an EMBL/GenBank/DDBJ whole genome shotgun (WGS) entry which is preliminary data.</text>
</comment>
<dbReference type="GO" id="GO:0004222">
    <property type="term" value="F:metalloendopeptidase activity"/>
    <property type="evidence" value="ECO:0007669"/>
    <property type="project" value="InterPro"/>
</dbReference>
<evidence type="ECO:0000313" key="8">
    <source>
        <dbReference type="EMBL" id="PIQ70215.1"/>
    </source>
</evidence>
<dbReference type="AlphaFoldDB" id="A0A2H0KG58"/>
<dbReference type="GO" id="GO:0046872">
    <property type="term" value="F:metal ion binding"/>
    <property type="evidence" value="ECO:0007669"/>
    <property type="project" value="UniProtKB-KW"/>
</dbReference>
<dbReference type="SUPFAM" id="SSF55486">
    <property type="entry name" value="Metalloproteases ('zincins'), catalytic domain"/>
    <property type="match status" value="1"/>
</dbReference>
<evidence type="ECO:0000256" key="7">
    <source>
        <dbReference type="ARBA" id="ARBA00022833"/>
    </source>
</evidence>
<dbReference type="GO" id="GO:0004519">
    <property type="term" value="F:endonuclease activity"/>
    <property type="evidence" value="ECO:0007669"/>
    <property type="project" value="UniProtKB-KW"/>
</dbReference>
<dbReference type="NCBIfam" id="TIGR00043">
    <property type="entry name" value="rRNA maturation RNase YbeY"/>
    <property type="match status" value="1"/>
</dbReference>
<dbReference type="InterPro" id="IPR023091">
    <property type="entry name" value="MetalPrtase_cat_dom_sf_prd"/>
</dbReference>
<gene>
    <name evidence="8" type="primary">ybeY</name>
    <name evidence="8" type="ORF">COV89_01610</name>
</gene>
<organism evidence="8 9">
    <name type="scientific">Candidatus Shapirobacteria bacterium CG11_big_fil_rev_8_21_14_0_20_40_12</name>
    <dbReference type="NCBI Taxonomy" id="1974889"/>
    <lineage>
        <taxon>Bacteria</taxon>
        <taxon>Candidatus Shapironibacteriota</taxon>
    </lineage>
</organism>
<proteinExistence type="inferred from homology"/>
<keyword evidence="4" id="KW-0479">Metal-binding</keyword>
<dbReference type="Gene3D" id="3.40.390.30">
    <property type="entry name" value="Metalloproteases ('zincins'), catalytic domain"/>
    <property type="match status" value="1"/>
</dbReference>
<dbReference type="PANTHER" id="PTHR46986">
    <property type="entry name" value="ENDORIBONUCLEASE YBEY, CHLOROPLASTIC"/>
    <property type="match status" value="1"/>
</dbReference>
<comment type="cofactor">
    <cofactor evidence="1">
        <name>Zn(2+)</name>
        <dbReference type="ChEBI" id="CHEBI:29105"/>
    </cofactor>
</comment>
<evidence type="ECO:0000256" key="2">
    <source>
        <dbReference type="ARBA" id="ARBA00010875"/>
    </source>
</evidence>
<dbReference type="EMBL" id="PCVI01000026">
    <property type="protein sequence ID" value="PIQ70215.1"/>
    <property type="molecule type" value="Genomic_DNA"/>
</dbReference>
<accession>A0A2H0KG58</accession>
<evidence type="ECO:0000256" key="3">
    <source>
        <dbReference type="ARBA" id="ARBA00022722"/>
    </source>
</evidence>
<keyword evidence="5" id="KW-0255">Endonuclease</keyword>
<evidence type="ECO:0000256" key="4">
    <source>
        <dbReference type="ARBA" id="ARBA00022723"/>
    </source>
</evidence>
<evidence type="ECO:0000256" key="1">
    <source>
        <dbReference type="ARBA" id="ARBA00001947"/>
    </source>
</evidence>
<comment type="similarity">
    <text evidence="2">Belongs to the endoribonuclease YbeY family.</text>
</comment>
<keyword evidence="6" id="KW-0378">Hydrolase</keyword>
<evidence type="ECO:0000313" key="9">
    <source>
        <dbReference type="Proteomes" id="UP000231371"/>
    </source>
</evidence>
<evidence type="ECO:0000256" key="5">
    <source>
        <dbReference type="ARBA" id="ARBA00022759"/>
    </source>
</evidence>
<dbReference type="InterPro" id="IPR002036">
    <property type="entry name" value="YbeY"/>
</dbReference>
<keyword evidence="7" id="KW-0862">Zinc</keyword>
<dbReference type="Pfam" id="PF02130">
    <property type="entry name" value="YbeY"/>
    <property type="match status" value="1"/>
</dbReference>